<reference evidence="3" key="2">
    <citation type="submission" date="2019-01" db="EMBL/GenBank/DDBJ databases">
        <title>Genome sequence of Desulfonema ishimotonii strain Tokyo 01.</title>
        <authorList>
            <person name="Fukui M."/>
        </authorList>
    </citation>
    <scope>NUCLEOTIDE SEQUENCE [LARGE SCALE GENOMIC DNA]</scope>
    <source>
        <strain evidence="3">Tokyo 01</strain>
    </source>
</reference>
<name>A0A401FZA7_9BACT</name>
<dbReference type="GO" id="GO:0004784">
    <property type="term" value="F:superoxide dismutase activity"/>
    <property type="evidence" value="ECO:0007669"/>
    <property type="project" value="InterPro"/>
</dbReference>
<dbReference type="GO" id="GO:0016151">
    <property type="term" value="F:nickel cation binding"/>
    <property type="evidence" value="ECO:0007669"/>
    <property type="project" value="InterPro"/>
</dbReference>
<evidence type="ECO:0000256" key="1">
    <source>
        <dbReference type="SAM" id="SignalP"/>
    </source>
</evidence>
<dbReference type="InterPro" id="IPR014123">
    <property type="entry name" value="Superoxide_dismutase_Ni-type"/>
</dbReference>
<evidence type="ECO:0000313" key="2">
    <source>
        <dbReference type="EMBL" id="GBC62287.1"/>
    </source>
</evidence>
<dbReference type="EMBL" id="BEXT01000001">
    <property type="protein sequence ID" value="GBC62287.1"/>
    <property type="molecule type" value="Genomic_DNA"/>
</dbReference>
<sequence>MRKVSVLPVILIVFALLTAGSALAHCEIPCGIYDDGLRVKLIYEHAGTIEKSMRQIQALSRETPVNYNQLIRWVSNKEAHADKIQHIVSQYFLTQRIKPDAKAYEKKLAVLHQLLVCAMKCKQTTDVENVDRLRALAKEFETLYFDHSHK</sequence>
<organism evidence="2 3">
    <name type="scientific">Desulfonema ishimotonii</name>
    <dbReference type="NCBI Taxonomy" id="45657"/>
    <lineage>
        <taxon>Bacteria</taxon>
        <taxon>Pseudomonadati</taxon>
        <taxon>Thermodesulfobacteriota</taxon>
        <taxon>Desulfobacteria</taxon>
        <taxon>Desulfobacterales</taxon>
        <taxon>Desulfococcaceae</taxon>
        <taxon>Desulfonema</taxon>
    </lineage>
</organism>
<feature type="chain" id="PRO_5019013889" evidence="1">
    <location>
        <begin position="25"/>
        <end position="150"/>
    </location>
</feature>
<keyword evidence="1" id="KW-0732">Signal</keyword>
<dbReference type="Gene3D" id="1.20.120.400">
    <property type="entry name" value="Nickel-containing superoxide dismutase"/>
    <property type="match status" value="1"/>
</dbReference>
<accession>A0A401FZA7</accession>
<dbReference type="RefSeq" id="WP_124329471.1">
    <property type="nucleotide sequence ID" value="NZ_BEXT01000001.1"/>
</dbReference>
<reference evidence="3" key="1">
    <citation type="submission" date="2017-11" db="EMBL/GenBank/DDBJ databases">
        <authorList>
            <person name="Watanabe M."/>
            <person name="Kojima H."/>
        </authorList>
    </citation>
    <scope>NUCLEOTIDE SEQUENCE [LARGE SCALE GENOMIC DNA]</scope>
    <source>
        <strain evidence="3">Tokyo 01</strain>
    </source>
</reference>
<evidence type="ECO:0000313" key="3">
    <source>
        <dbReference type="Proteomes" id="UP000288096"/>
    </source>
</evidence>
<comment type="caution">
    <text evidence="2">The sequence shown here is derived from an EMBL/GenBank/DDBJ whole genome shotgun (WGS) entry which is preliminary data.</text>
</comment>
<gene>
    <name evidence="2" type="ORF">DENIS_3256</name>
</gene>
<dbReference type="SUPFAM" id="SSF109770">
    <property type="entry name" value="Nickel-containing superoxide dismutase, NiSOD"/>
    <property type="match status" value="1"/>
</dbReference>
<dbReference type="Pfam" id="PF09055">
    <property type="entry name" value="Sod_Ni"/>
    <property type="match status" value="1"/>
</dbReference>
<dbReference type="Proteomes" id="UP000288096">
    <property type="component" value="Unassembled WGS sequence"/>
</dbReference>
<proteinExistence type="predicted"/>
<dbReference type="AlphaFoldDB" id="A0A401FZA7"/>
<keyword evidence="3" id="KW-1185">Reference proteome</keyword>
<protein>
    <submittedName>
        <fullName evidence="2">Superoxide dismutase</fullName>
    </submittedName>
</protein>
<dbReference type="InterPro" id="IPR036502">
    <property type="entry name" value="NiSOD_sf"/>
</dbReference>
<dbReference type="OrthoDB" id="9790847at2"/>
<feature type="signal peptide" evidence="1">
    <location>
        <begin position="1"/>
        <end position="24"/>
    </location>
</feature>